<dbReference type="GeneID" id="34517585"/>
<evidence type="ECO:0000313" key="1">
    <source>
        <dbReference type="EMBL" id="CDK24180.1"/>
    </source>
</evidence>
<protein>
    <submittedName>
        <fullName evidence="1">Uncharacterized protein</fullName>
    </submittedName>
</protein>
<sequence>MTCALGHRLEIERESIWWTHDPFSPHVNSASFNVIRMIGDEKWVGMMALYFNTRKVDQAYIVAGEFVHAGTFVDIETFKTATALLKKLSSGSSDDKKKTSWLRPFRFLCVRLCYFIISSVGFQSMAQDHHTPHRAARLLDDCGDIIIT</sequence>
<reference evidence="1" key="2">
    <citation type="submission" date="2014-02" db="EMBL/GenBank/DDBJ databases">
        <title>Complete DNA sequence of /Kuraishia capsulata/ illustrates novel genomic features among budding yeasts (/Saccharomycotina/).</title>
        <authorList>
            <person name="Morales L."/>
            <person name="Noel B."/>
            <person name="Porcel B."/>
            <person name="Marcet-Houben M."/>
            <person name="Hullo M-F."/>
            <person name="Sacerdot C."/>
            <person name="Tekaia F."/>
            <person name="Leh-Louis V."/>
            <person name="Despons L."/>
            <person name="Khanna V."/>
            <person name="Aury J-M."/>
            <person name="Barbe V."/>
            <person name="Couloux A."/>
            <person name="Labadie K."/>
            <person name="Pelletier E."/>
            <person name="Souciet J-L."/>
            <person name="Boekhout T."/>
            <person name="Gabaldon T."/>
            <person name="Wincker P."/>
            <person name="Dujon B."/>
        </authorList>
    </citation>
    <scope>NUCLEOTIDE SEQUENCE</scope>
    <source>
        <strain evidence="1">CBS 1993</strain>
    </source>
</reference>
<dbReference type="RefSeq" id="XP_022456197.1">
    <property type="nucleotide sequence ID" value="XM_022604649.1"/>
</dbReference>
<accession>W6MQL2</accession>
<dbReference type="Proteomes" id="UP000019384">
    <property type="component" value="Unassembled WGS sequence"/>
</dbReference>
<gene>
    <name evidence="1" type="ORF">KUCA_T00000140001</name>
</gene>
<name>W6MQL2_9ASCO</name>
<dbReference type="HOGENOM" id="CLU_1759097_0_0_1"/>
<dbReference type="AlphaFoldDB" id="W6MQL2"/>
<evidence type="ECO:0000313" key="2">
    <source>
        <dbReference type="Proteomes" id="UP000019384"/>
    </source>
</evidence>
<dbReference type="EMBL" id="HG793125">
    <property type="protein sequence ID" value="CDK24180.1"/>
    <property type="molecule type" value="Genomic_DNA"/>
</dbReference>
<proteinExistence type="predicted"/>
<keyword evidence="2" id="KW-1185">Reference proteome</keyword>
<organism evidence="1 2">
    <name type="scientific">Kuraishia capsulata CBS 1993</name>
    <dbReference type="NCBI Taxonomy" id="1382522"/>
    <lineage>
        <taxon>Eukaryota</taxon>
        <taxon>Fungi</taxon>
        <taxon>Dikarya</taxon>
        <taxon>Ascomycota</taxon>
        <taxon>Saccharomycotina</taxon>
        <taxon>Pichiomycetes</taxon>
        <taxon>Pichiales</taxon>
        <taxon>Pichiaceae</taxon>
        <taxon>Kuraishia</taxon>
    </lineage>
</organism>
<reference evidence="1" key="1">
    <citation type="submission" date="2013-12" db="EMBL/GenBank/DDBJ databases">
        <authorList>
            <person name="Genoscope - CEA"/>
        </authorList>
    </citation>
    <scope>NUCLEOTIDE SEQUENCE</scope>
    <source>
        <strain evidence="1">CBS 1993</strain>
    </source>
</reference>